<reference evidence="1" key="2">
    <citation type="journal article" date="2015" name="Data Brief">
        <title>Shoot transcriptome of the giant reed, Arundo donax.</title>
        <authorList>
            <person name="Barrero R.A."/>
            <person name="Guerrero F.D."/>
            <person name="Moolhuijzen P."/>
            <person name="Goolsby J.A."/>
            <person name="Tidwell J."/>
            <person name="Bellgard S.E."/>
            <person name="Bellgard M.I."/>
        </authorList>
    </citation>
    <scope>NUCLEOTIDE SEQUENCE</scope>
    <source>
        <tissue evidence="1">Shoot tissue taken approximately 20 cm above the soil surface</tissue>
    </source>
</reference>
<proteinExistence type="predicted"/>
<dbReference type="AlphaFoldDB" id="A0A0A9GFN0"/>
<organism evidence="1">
    <name type="scientific">Arundo donax</name>
    <name type="common">Giant reed</name>
    <name type="synonym">Donax arundinaceus</name>
    <dbReference type="NCBI Taxonomy" id="35708"/>
    <lineage>
        <taxon>Eukaryota</taxon>
        <taxon>Viridiplantae</taxon>
        <taxon>Streptophyta</taxon>
        <taxon>Embryophyta</taxon>
        <taxon>Tracheophyta</taxon>
        <taxon>Spermatophyta</taxon>
        <taxon>Magnoliopsida</taxon>
        <taxon>Liliopsida</taxon>
        <taxon>Poales</taxon>
        <taxon>Poaceae</taxon>
        <taxon>PACMAD clade</taxon>
        <taxon>Arundinoideae</taxon>
        <taxon>Arundineae</taxon>
        <taxon>Arundo</taxon>
    </lineage>
</organism>
<accession>A0A0A9GFN0</accession>
<reference evidence="1" key="1">
    <citation type="submission" date="2014-09" db="EMBL/GenBank/DDBJ databases">
        <authorList>
            <person name="Magalhaes I.L.F."/>
            <person name="Oliveira U."/>
            <person name="Santos F.R."/>
            <person name="Vidigal T.H.D.A."/>
            <person name="Brescovit A.D."/>
            <person name="Santos A.J."/>
        </authorList>
    </citation>
    <scope>NUCLEOTIDE SEQUENCE</scope>
    <source>
        <tissue evidence="1">Shoot tissue taken approximately 20 cm above the soil surface</tissue>
    </source>
</reference>
<dbReference type="EMBL" id="GBRH01173991">
    <property type="protein sequence ID" value="JAE23905.1"/>
    <property type="molecule type" value="Transcribed_RNA"/>
</dbReference>
<sequence length="74" mass="7911">MELEISTPSIGNRTPATTAATVPNRRTGISGLLRKISQERGTLLRSSPSSDSFDHSLASTVVQHVCSPGQSCWQ</sequence>
<protein>
    <submittedName>
        <fullName evidence="1">Uncharacterized protein</fullName>
    </submittedName>
</protein>
<evidence type="ECO:0000313" key="1">
    <source>
        <dbReference type="EMBL" id="JAE23905.1"/>
    </source>
</evidence>
<name>A0A0A9GFN0_ARUDO</name>